<dbReference type="AlphaFoldDB" id="A0A9Q1HJ26"/>
<protein>
    <submittedName>
        <fullName evidence="2">Ficolin-1</fullName>
    </submittedName>
</protein>
<dbReference type="SMART" id="SM00186">
    <property type="entry name" value="FBG"/>
    <property type="match status" value="1"/>
</dbReference>
<dbReference type="PROSITE" id="PS51406">
    <property type="entry name" value="FIBRINOGEN_C_2"/>
    <property type="match status" value="1"/>
</dbReference>
<dbReference type="GO" id="GO:0005615">
    <property type="term" value="C:extracellular space"/>
    <property type="evidence" value="ECO:0007669"/>
    <property type="project" value="TreeGrafter"/>
</dbReference>
<evidence type="ECO:0000313" key="2">
    <source>
        <dbReference type="EMBL" id="KAJ8047595.1"/>
    </source>
</evidence>
<feature type="domain" description="Fibrinogen C-terminal" evidence="1">
    <location>
        <begin position="1"/>
        <end position="154"/>
    </location>
</feature>
<proteinExistence type="predicted"/>
<dbReference type="PANTHER" id="PTHR19143">
    <property type="entry name" value="FIBRINOGEN/TENASCIN/ANGIOPOEITIN"/>
    <property type="match status" value="1"/>
</dbReference>
<sequence>MQTEFWLGNEKLAYMTAQTDYEIRFDLRDKNDRPFYAVYSNFRIGEEKMFYRLILGNHFTGDAGQCRNSYSLRSHENMFFTTYDEDHDARDDINCARAHNHGGGWWFHRCDDCNLNGEYGGGTDSNPGAMEWDSLDGSNGRNLRGSEMKIRPLY</sequence>
<dbReference type="InterPro" id="IPR036056">
    <property type="entry name" value="Fibrinogen-like_C"/>
</dbReference>
<dbReference type="Gene3D" id="3.90.215.10">
    <property type="entry name" value="Gamma Fibrinogen, chain A, domain 1"/>
    <property type="match status" value="1"/>
</dbReference>
<dbReference type="OrthoDB" id="6345539at2759"/>
<dbReference type="InterPro" id="IPR002181">
    <property type="entry name" value="Fibrinogen_a/b/g_C_dom"/>
</dbReference>
<dbReference type="SUPFAM" id="SSF56496">
    <property type="entry name" value="Fibrinogen C-terminal domain-like"/>
    <property type="match status" value="1"/>
</dbReference>
<dbReference type="Proteomes" id="UP001152320">
    <property type="component" value="Chromosome 2"/>
</dbReference>
<dbReference type="InterPro" id="IPR050373">
    <property type="entry name" value="Fibrinogen_C-term_domain"/>
</dbReference>
<name>A0A9Q1HJ26_HOLLE</name>
<dbReference type="InterPro" id="IPR014716">
    <property type="entry name" value="Fibrinogen_a/b/g_C_1"/>
</dbReference>
<dbReference type="Pfam" id="PF00147">
    <property type="entry name" value="Fibrinogen_C"/>
    <property type="match status" value="1"/>
</dbReference>
<accession>A0A9Q1HJ26</accession>
<reference evidence="2" key="1">
    <citation type="submission" date="2021-10" db="EMBL/GenBank/DDBJ databases">
        <title>Tropical sea cucumber genome reveals ecological adaptation and Cuvierian tubules defense mechanism.</title>
        <authorList>
            <person name="Chen T."/>
        </authorList>
    </citation>
    <scope>NUCLEOTIDE SEQUENCE</scope>
    <source>
        <strain evidence="2">Nanhai2018</strain>
        <tissue evidence="2">Muscle</tissue>
    </source>
</reference>
<comment type="caution">
    <text evidence="2">The sequence shown here is derived from an EMBL/GenBank/DDBJ whole genome shotgun (WGS) entry which is preliminary data.</text>
</comment>
<evidence type="ECO:0000313" key="3">
    <source>
        <dbReference type="Proteomes" id="UP001152320"/>
    </source>
</evidence>
<dbReference type="EMBL" id="JAIZAY010000002">
    <property type="protein sequence ID" value="KAJ8047595.1"/>
    <property type="molecule type" value="Genomic_DNA"/>
</dbReference>
<evidence type="ECO:0000259" key="1">
    <source>
        <dbReference type="PROSITE" id="PS51406"/>
    </source>
</evidence>
<gene>
    <name evidence="2" type="ORF">HOLleu_06636</name>
</gene>
<keyword evidence="3" id="KW-1185">Reference proteome</keyword>
<organism evidence="2 3">
    <name type="scientific">Holothuria leucospilota</name>
    <name type="common">Black long sea cucumber</name>
    <name type="synonym">Mertensiothuria leucospilota</name>
    <dbReference type="NCBI Taxonomy" id="206669"/>
    <lineage>
        <taxon>Eukaryota</taxon>
        <taxon>Metazoa</taxon>
        <taxon>Echinodermata</taxon>
        <taxon>Eleutherozoa</taxon>
        <taxon>Echinozoa</taxon>
        <taxon>Holothuroidea</taxon>
        <taxon>Aspidochirotacea</taxon>
        <taxon>Aspidochirotida</taxon>
        <taxon>Holothuriidae</taxon>
        <taxon>Holothuria</taxon>
    </lineage>
</organism>